<dbReference type="Proteomes" id="UP000694888">
    <property type="component" value="Unplaced"/>
</dbReference>
<dbReference type="InterPro" id="IPR051132">
    <property type="entry name" value="3-5_Exonuclease_domain"/>
</dbReference>
<dbReference type="InterPro" id="IPR002562">
    <property type="entry name" value="3'-5'_exonuclease_dom"/>
</dbReference>
<dbReference type="SMART" id="SM00474">
    <property type="entry name" value="35EXOc"/>
    <property type="match status" value="1"/>
</dbReference>
<dbReference type="RefSeq" id="XP_005089945.1">
    <property type="nucleotide sequence ID" value="XM_005089888.2"/>
</dbReference>
<dbReference type="Gene3D" id="3.30.420.10">
    <property type="entry name" value="Ribonuclease H-like superfamily/Ribonuclease H"/>
    <property type="match status" value="1"/>
</dbReference>
<reference evidence="7 8" key="1">
    <citation type="submission" date="2025-05" db="UniProtKB">
        <authorList>
            <consortium name="RefSeq"/>
        </authorList>
    </citation>
    <scope>IDENTIFICATION</scope>
</reference>
<evidence type="ECO:0000313" key="8">
    <source>
        <dbReference type="RefSeq" id="XP_005089946.1"/>
    </source>
</evidence>
<dbReference type="SUPFAM" id="SSF53098">
    <property type="entry name" value="Ribonuclease H-like"/>
    <property type="match status" value="1"/>
</dbReference>
<feature type="transmembrane region" description="Helical" evidence="4">
    <location>
        <begin position="7"/>
        <end position="29"/>
    </location>
</feature>
<dbReference type="CDD" id="cd06141">
    <property type="entry name" value="WRN_exo"/>
    <property type="match status" value="1"/>
</dbReference>
<sequence length="644" mass="72324">MPSKNEKFYVSVLAMIGAGASMLAVWSLWKSFRRKQEKSKTYIKSKAVHVIDTPQQWDALYPQLVEQLSRQKVLGLDCEWVLKKKVALLQLATTQGLCVLVRLFKFDPVMPQTLVSLLSDKSIIKVGVAVNEDGKKLLQDYGLRVCGCVDLRHMLKRVRGVYTCTSKGLKGLAKGILDLDISKDPHVRCGNWEAEEYSELQRDYAATDAAVAVDIFLQLVYTKLQMTEAASLEGQSGKTESKNKLDESVVSIVIPKEVSDSLLESGMDKRITADESETDSGLRPHTGVEDSQNSIADDLTATSLQNDKLYVINRNSSAENADMEGEMSAAHLDMLWKTGRSMCQGLVDVPFISNTKGGGLPVSKPKGNQKAGPVPAYSMRRRPLWDNCRLLAPDDTPLCTCDVKKAQWYLDKELGDKICDDPLTVRLRFEPANRPDTERNYYLQVKENLCVVCGHDQDYVRKFIIPYEYRKYFPNALKDHSSHDVLLLCTPCHRRSCDFDSALRLQLAQECQAPVEAGATAKTVLDHDLQKIRSAGRALMLNKSSIPEARVTELEKVLKDFYGVESVPEELIKQASDIDARQIAEGYIPHGKLVVRHMARNGGLLAFQARWRQHFIDMMNPQYLPAFWSVDFVPDGWGQRQSLS</sequence>
<keyword evidence="3 7" id="KW-0269">Exonuclease</keyword>
<evidence type="ECO:0000259" key="5">
    <source>
        <dbReference type="SMART" id="SM00474"/>
    </source>
</evidence>
<dbReference type="InterPro" id="IPR036397">
    <property type="entry name" value="RNaseH_sf"/>
</dbReference>
<dbReference type="RefSeq" id="XP_005089947.1">
    <property type="nucleotide sequence ID" value="XM_005089890.3"/>
</dbReference>
<gene>
    <name evidence="7 8 9" type="primary">LOC101850380</name>
</gene>
<evidence type="ECO:0000256" key="1">
    <source>
        <dbReference type="ARBA" id="ARBA00022722"/>
    </source>
</evidence>
<feature type="domain" description="3'-5' exonuclease" evidence="5">
    <location>
        <begin position="48"/>
        <end position="225"/>
    </location>
</feature>
<dbReference type="Pfam" id="PF01612">
    <property type="entry name" value="DNA_pol_A_exo1"/>
    <property type="match status" value="1"/>
</dbReference>
<keyword evidence="6" id="KW-1185">Reference proteome</keyword>
<evidence type="ECO:0000256" key="4">
    <source>
        <dbReference type="SAM" id="Phobius"/>
    </source>
</evidence>
<evidence type="ECO:0000313" key="6">
    <source>
        <dbReference type="Proteomes" id="UP000694888"/>
    </source>
</evidence>
<keyword evidence="4" id="KW-0812">Transmembrane</keyword>
<name>A0ABM0JBM6_APLCA</name>
<accession>A0ABM0JBM6</accession>
<evidence type="ECO:0000256" key="3">
    <source>
        <dbReference type="ARBA" id="ARBA00022839"/>
    </source>
</evidence>
<evidence type="ECO:0000313" key="7">
    <source>
        <dbReference type="RefSeq" id="XP_005089945.1"/>
    </source>
</evidence>
<keyword evidence="4" id="KW-0472">Membrane</keyword>
<organism evidence="6 9">
    <name type="scientific">Aplysia californica</name>
    <name type="common">California sea hare</name>
    <dbReference type="NCBI Taxonomy" id="6500"/>
    <lineage>
        <taxon>Eukaryota</taxon>
        <taxon>Metazoa</taxon>
        <taxon>Spiralia</taxon>
        <taxon>Lophotrochozoa</taxon>
        <taxon>Mollusca</taxon>
        <taxon>Gastropoda</taxon>
        <taxon>Heterobranchia</taxon>
        <taxon>Euthyneura</taxon>
        <taxon>Tectipleura</taxon>
        <taxon>Aplysiida</taxon>
        <taxon>Aplysioidea</taxon>
        <taxon>Aplysiidae</taxon>
        <taxon>Aplysia</taxon>
    </lineage>
</organism>
<protein>
    <submittedName>
        <fullName evidence="7 8">Exonuclease 3'-5' domain-containing protein 2</fullName>
    </submittedName>
</protein>
<proteinExistence type="predicted"/>
<evidence type="ECO:0000313" key="9">
    <source>
        <dbReference type="RefSeq" id="XP_005089947.1"/>
    </source>
</evidence>
<keyword evidence="1" id="KW-0540">Nuclease</keyword>
<evidence type="ECO:0000256" key="2">
    <source>
        <dbReference type="ARBA" id="ARBA00022801"/>
    </source>
</evidence>
<dbReference type="RefSeq" id="XP_005089946.1">
    <property type="nucleotide sequence ID" value="XM_005089889.2"/>
</dbReference>
<dbReference type="PANTHER" id="PTHR13620">
    <property type="entry name" value="3-5 EXONUCLEASE"/>
    <property type="match status" value="1"/>
</dbReference>
<dbReference type="InterPro" id="IPR012337">
    <property type="entry name" value="RNaseH-like_sf"/>
</dbReference>
<dbReference type="GO" id="GO:0004527">
    <property type="term" value="F:exonuclease activity"/>
    <property type="evidence" value="ECO:0007669"/>
    <property type="project" value="UniProtKB-KW"/>
</dbReference>
<dbReference type="GeneID" id="101850380"/>
<keyword evidence="2" id="KW-0378">Hydrolase</keyword>
<dbReference type="PANTHER" id="PTHR13620:SF104">
    <property type="entry name" value="EXONUCLEASE 3'-5' DOMAIN-CONTAINING PROTEIN 2"/>
    <property type="match status" value="1"/>
</dbReference>
<keyword evidence="4" id="KW-1133">Transmembrane helix</keyword>